<gene>
    <name evidence="1" type="ORF">LCGC14_0808850</name>
</gene>
<organism evidence="1">
    <name type="scientific">marine sediment metagenome</name>
    <dbReference type="NCBI Taxonomy" id="412755"/>
    <lineage>
        <taxon>unclassified sequences</taxon>
        <taxon>metagenomes</taxon>
        <taxon>ecological metagenomes</taxon>
    </lineage>
</organism>
<name>A0A0F9PRZ3_9ZZZZ</name>
<dbReference type="Pfam" id="PF06945">
    <property type="entry name" value="DUF1289"/>
    <property type="match status" value="1"/>
</dbReference>
<dbReference type="PANTHER" id="PTHR35175">
    <property type="entry name" value="DUF1289 DOMAIN-CONTAINING PROTEIN"/>
    <property type="match status" value="1"/>
</dbReference>
<dbReference type="EMBL" id="LAZR01002218">
    <property type="protein sequence ID" value="KKN32934.1"/>
    <property type="molecule type" value="Genomic_DNA"/>
</dbReference>
<dbReference type="InterPro" id="IPR010710">
    <property type="entry name" value="DUF1289"/>
</dbReference>
<evidence type="ECO:0000313" key="1">
    <source>
        <dbReference type="EMBL" id="KKN32934.1"/>
    </source>
</evidence>
<comment type="caution">
    <text evidence="1">The sequence shown here is derived from an EMBL/GenBank/DDBJ whole genome shotgun (WGS) entry which is preliminary data.</text>
</comment>
<accession>A0A0F9PRZ3</accession>
<dbReference type="AlphaFoldDB" id="A0A0F9PRZ3"/>
<reference evidence="1" key="1">
    <citation type="journal article" date="2015" name="Nature">
        <title>Complex archaea that bridge the gap between prokaryotes and eukaryotes.</title>
        <authorList>
            <person name="Spang A."/>
            <person name="Saw J.H."/>
            <person name="Jorgensen S.L."/>
            <person name="Zaremba-Niedzwiedzka K."/>
            <person name="Martijn J."/>
            <person name="Lind A.E."/>
            <person name="van Eijk R."/>
            <person name="Schleper C."/>
            <person name="Guy L."/>
            <person name="Ettema T.J."/>
        </authorList>
    </citation>
    <scope>NUCLEOTIDE SEQUENCE</scope>
</reference>
<protein>
    <recommendedName>
        <fullName evidence="2">Protein containing DUF1289</fullName>
    </recommendedName>
</protein>
<evidence type="ECO:0008006" key="2">
    <source>
        <dbReference type="Google" id="ProtNLM"/>
    </source>
</evidence>
<dbReference type="PANTHER" id="PTHR35175:SF2">
    <property type="entry name" value="DUF1289 DOMAIN-CONTAINING PROTEIN"/>
    <property type="match status" value="1"/>
</dbReference>
<sequence length="66" mass="7699">MPYFYMTQINSPCVRNCCLNEQDVCLGCFRSLEEIKRWGRSDTSSQQKTQILLNATSRQHNNKIKA</sequence>
<proteinExistence type="predicted"/>